<name>A0ABS0KZX8_9BACT</name>
<comment type="catalytic activity">
    <reaction evidence="1 11">
        <text>alpha-D-glucose = beta-D-glucose</text>
        <dbReference type="Rhea" id="RHEA:10264"/>
        <dbReference type="ChEBI" id="CHEBI:15903"/>
        <dbReference type="ChEBI" id="CHEBI:17925"/>
        <dbReference type="EC" id="5.1.3.3"/>
    </reaction>
</comment>
<evidence type="ECO:0000256" key="11">
    <source>
        <dbReference type="PIRNR" id="PIRNR005096"/>
    </source>
</evidence>
<dbReference type="PANTHER" id="PTHR10091:SF0">
    <property type="entry name" value="GALACTOSE MUTAROTASE"/>
    <property type="match status" value="1"/>
</dbReference>
<dbReference type="NCBIfam" id="NF008277">
    <property type="entry name" value="PRK11055.1"/>
    <property type="match status" value="1"/>
</dbReference>
<keyword evidence="10 11" id="KW-0119">Carbohydrate metabolism</keyword>
<dbReference type="InterPro" id="IPR015443">
    <property type="entry name" value="Aldose_1-epimerase"/>
</dbReference>
<evidence type="ECO:0000256" key="9">
    <source>
        <dbReference type="ARBA" id="ARBA00023235"/>
    </source>
</evidence>
<accession>A0ABS0KZX8</accession>
<comment type="subunit">
    <text evidence="5">Monomer.</text>
</comment>
<comment type="caution">
    <text evidence="12">The sequence shown here is derived from an EMBL/GenBank/DDBJ whole genome shotgun (WGS) entry which is preliminary data.</text>
</comment>
<dbReference type="InterPro" id="IPR014718">
    <property type="entry name" value="GH-type_carb-bd"/>
</dbReference>
<evidence type="ECO:0000256" key="10">
    <source>
        <dbReference type="ARBA" id="ARBA00023277"/>
    </source>
</evidence>
<protein>
    <recommendedName>
        <fullName evidence="7 11">Aldose 1-epimerase</fullName>
        <ecNumber evidence="6 11">5.1.3.3</ecNumber>
    </recommendedName>
</protein>
<evidence type="ECO:0000313" key="12">
    <source>
        <dbReference type="EMBL" id="MBG8553421.1"/>
    </source>
</evidence>
<dbReference type="InterPro" id="IPR008183">
    <property type="entry name" value="Aldose_1/G6P_1-epimerase"/>
</dbReference>
<dbReference type="Gene3D" id="2.70.98.10">
    <property type="match status" value="1"/>
</dbReference>
<dbReference type="PIRSF" id="PIRSF005096">
    <property type="entry name" value="GALM"/>
    <property type="match status" value="1"/>
</dbReference>
<organism evidence="12 13">
    <name type="scientific">Hymenobacter guriensis</name>
    <dbReference type="NCBI Taxonomy" id="2793065"/>
    <lineage>
        <taxon>Bacteria</taxon>
        <taxon>Pseudomonadati</taxon>
        <taxon>Bacteroidota</taxon>
        <taxon>Cytophagia</taxon>
        <taxon>Cytophagales</taxon>
        <taxon>Hymenobacteraceae</taxon>
        <taxon>Hymenobacter</taxon>
    </lineage>
</organism>
<dbReference type="InterPro" id="IPR011013">
    <property type="entry name" value="Gal_mutarotase_sf_dom"/>
</dbReference>
<keyword evidence="8" id="KW-0106">Calcium</keyword>
<dbReference type="InterPro" id="IPR018052">
    <property type="entry name" value="Ald1_epimerase_CS"/>
</dbReference>
<keyword evidence="9 11" id="KW-0413">Isomerase</keyword>
<evidence type="ECO:0000256" key="8">
    <source>
        <dbReference type="ARBA" id="ARBA00022837"/>
    </source>
</evidence>
<evidence type="ECO:0000256" key="3">
    <source>
        <dbReference type="ARBA" id="ARBA00005028"/>
    </source>
</evidence>
<keyword evidence="13" id="KW-1185">Reference proteome</keyword>
<evidence type="ECO:0000313" key="13">
    <source>
        <dbReference type="Proteomes" id="UP000601099"/>
    </source>
</evidence>
<evidence type="ECO:0000256" key="6">
    <source>
        <dbReference type="ARBA" id="ARBA00013185"/>
    </source>
</evidence>
<evidence type="ECO:0000256" key="7">
    <source>
        <dbReference type="ARBA" id="ARBA00014165"/>
    </source>
</evidence>
<dbReference type="Pfam" id="PF01263">
    <property type="entry name" value="Aldose_epim"/>
    <property type="match status" value="1"/>
</dbReference>
<proteinExistence type="inferred from homology"/>
<evidence type="ECO:0000256" key="4">
    <source>
        <dbReference type="ARBA" id="ARBA00006206"/>
    </source>
</evidence>
<reference evidence="12 13" key="1">
    <citation type="submission" date="2020-11" db="EMBL/GenBank/DDBJ databases">
        <title>Hymenobacter sp.</title>
        <authorList>
            <person name="Kim M.K."/>
        </authorList>
    </citation>
    <scope>NUCLEOTIDE SEQUENCE [LARGE SCALE GENOMIC DNA]</scope>
    <source>
        <strain evidence="12 13">BT594</strain>
    </source>
</reference>
<dbReference type="PANTHER" id="PTHR10091">
    <property type="entry name" value="ALDOSE-1-EPIMERASE"/>
    <property type="match status" value="1"/>
</dbReference>
<comment type="similarity">
    <text evidence="4 11">Belongs to the aldose epimerase family.</text>
</comment>
<comment type="cofactor">
    <cofactor evidence="2">
        <name>Ca(2+)</name>
        <dbReference type="ChEBI" id="CHEBI:29108"/>
    </cofactor>
</comment>
<dbReference type="InterPro" id="IPR047215">
    <property type="entry name" value="Galactose_mutarotase-like"/>
</dbReference>
<dbReference type="EMBL" id="JADWYK010000003">
    <property type="protein sequence ID" value="MBG8553421.1"/>
    <property type="molecule type" value="Genomic_DNA"/>
</dbReference>
<gene>
    <name evidence="12" type="ORF">I5L79_07680</name>
</gene>
<sequence length="368" mass="39397">MAETTATSADTTQTASAAVPASAYFGKTTDGTEVQLYTLTNAHGLKATISNFGGTLTSLLVPDKDGKLGDVVLGFDDVSGYQSLAFRKSNPYFGALIGRYGNRIKAGKFTLDGKEYTLAKNNGANTLHGGNKGFDQVIWQAEPGSSAEGQTLKLTYLSKDGEEGYPGNLNVTVIYTLTNDDALKIDYSATTDKATPVNLTNHAYFNLNHGAGKDILGHEVTLPADRYTVVDAGLIPTGELRPVRGTPFDFTTPHAIGERIDQVPGGYDHNWVLNQTSGLHAAAMVYEPVTGRTMTVTTTEPGIQFYTGNFLDGTLTGKDGTVYGKHAGFCLETQHFPDSPNQPKFPSTILKPGDTLKSSTIYQFGVRK</sequence>
<comment type="pathway">
    <text evidence="3 11">Carbohydrate metabolism; hexose metabolism.</text>
</comment>
<evidence type="ECO:0000256" key="1">
    <source>
        <dbReference type="ARBA" id="ARBA00001614"/>
    </source>
</evidence>
<dbReference type="PROSITE" id="PS00545">
    <property type="entry name" value="ALDOSE_1_EPIMERASE"/>
    <property type="match status" value="1"/>
</dbReference>
<dbReference type="SUPFAM" id="SSF74650">
    <property type="entry name" value="Galactose mutarotase-like"/>
    <property type="match status" value="1"/>
</dbReference>
<evidence type="ECO:0000256" key="2">
    <source>
        <dbReference type="ARBA" id="ARBA00001913"/>
    </source>
</evidence>
<dbReference type="EC" id="5.1.3.3" evidence="6 11"/>
<dbReference type="Proteomes" id="UP000601099">
    <property type="component" value="Unassembled WGS sequence"/>
</dbReference>
<evidence type="ECO:0000256" key="5">
    <source>
        <dbReference type="ARBA" id="ARBA00011245"/>
    </source>
</evidence>
<dbReference type="CDD" id="cd09019">
    <property type="entry name" value="galactose_mutarotase_like"/>
    <property type="match status" value="1"/>
</dbReference>